<dbReference type="STRING" id="525909.Afer_1608"/>
<dbReference type="Pfam" id="PF02036">
    <property type="entry name" value="SCP2"/>
    <property type="match status" value="1"/>
</dbReference>
<organism evidence="2 3">
    <name type="scientific">Acidimicrobium ferrooxidans (strain DSM 10331 / JCM 15462 / NBRC 103882 / ICP)</name>
    <dbReference type="NCBI Taxonomy" id="525909"/>
    <lineage>
        <taxon>Bacteria</taxon>
        <taxon>Bacillati</taxon>
        <taxon>Actinomycetota</taxon>
        <taxon>Acidimicrobiia</taxon>
        <taxon>Acidimicrobiales</taxon>
        <taxon>Acidimicrobiaceae</taxon>
        <taxon>Acidimicrobium</taxon>
    </lineage>
</organism>
<evidence type="ECO:0000313" key="2">
    <source>
        <dbReference type="EMBL" id="ACU54530.1"/>
    </source>
</evidence>
<dbReference type="eggNOG" id="COG3255">
    <property type="taxonomic scope" value="Bacteria"/>
</dbReference>
<accession>C7M0M2</accession>
<protein>
    <recommendedName>
        <fullName evidence="1">SCP2 domain-containing protein</fullName>
    </recommendedName>
</protein>
<reference evidence="2 3" key="1">
    <citation type="journal article" date="2009" name="Stand. Genomic Sci.">
        <title>Complete genome sequence of Acidimicrobium ferrooxidans type strain (ICP).</title>
        <authorList>
            <person name="Clum A."/>
            <person name="Nolan M."/>
            <person name="Lang E."/>
            <person name="Glavina Del Rio T."/>
            <person name="Tice H."/>
            <person name="Copeland A."/>
            <person name="Cheng J.F."/>
            <person name="Lucas S."/>
            <person name="Chen F."/>
            <person name="Bruce D."/>
            <person name="Goodwin L."/>
            <person name="Pitluck S."/>
            <person name="Ivanova N."/>
            <person name="Mavrommatis K."/>
            <person name="Mikhailova N."/>
            <person name="Pati A."/>
            <person name="Chen A."/>
            <person name="Palaniappan K."/>
            <person name="Goker M."/>
            <person name="Spring S."/>
            <person name="Land M."/>
            <person name="Hauser L."/>
            <person name="Chang Y.J."/>
            <person name="Jeffries C.C."/>
            <person name="Chain P."/>
            <person name="Bristow J."/>
            <person name="Eisen J.A."/>
            <person name="Markowitz V."/>
            <person name="Hugenholtz P."/>
            <person name="Kyrpides N.C."/>
            <person name="Klenk H.P."/>
            <person name="Lapidus A."/>
        </authorList>
    </citation>
    <scope>NUCLEOTIDE SEQUENCE [LARGE SCALE GENOMIC DNA]</scope>
    <source>
        <strain evidence="3">DSM 10331 / JCM 15462 / NBRC 103882 / ICP</strain>
    </source>
</reference>
<dbReference type="InterPro" id="IPR036527">
    <property type="entry name" value="SCP2_sterol-bd_dom_sf"/>
</dbReference>
<dbReference type="AlphaFoldDB" id="C7M0M2"/>
<dbReference type="Gene3D" id="3.30.1050.10">
    <property type="entry name" value="SCP2 sterol-binding domain"/>
    <property type="match status" value="1"/>
</dbReference>
<sequence length="131" mass="14404">MGAWLSSAWVADTKELGAAMPRQEGANGVVQYYVLADVERPYYWVIEDGQLADAGLGEHPNPDVSITVDVEIARAMQRGELDPTTAFLEGRLEVEGNLDLLVALLPITASPAYRTLEQELARRTDFDRLGD</sequence>
<evidence type="ECO:0000313" key="3">
    <source>
        <dbReference type="Proteomes" id="UP000000771"/>
    </source>
</evidence>
<dbReference type="Proteomes" id="UP000000771">
    <property type="component" value="Chromosome"/>
</dbReference>
<feature type="domain" description="SCP2" evidence="1">
    <location>
        <begin position="18"/>
        <end position="103"/>
    </location>
</feature>
<dbReference type="HOGENOM" id="CLU_1922986_0_0_11"/>
<dbReference type="InterPro" id="IPR003033">
    <property type="entry name" value="SCP2_sterol-bd_dom"/>
</dbReference>
<dbReference type="EMBL" id="CP001631">
    <property type="protein sequence ID" value="ACU54530.1"/>
    <property type="molecule type" value="Genomic_DNA"/>
</dbReference>
<dbReference type="RefSeq" id="WP_015799009.1">
    <property type="nucleotide sequence ID" value="NC_013124.1"/>
</dbReference>
<evidence type="ECO:0000259" key="1">
    <source>
        <dbReference type="Pfam" id="PF02036"/>
    </source>
</evidence>
<keyword evidence="3" id="KW-1185">Reference proteome</keyword>
<dbReference type="SUPFAM" id="SSF55718">
    <property type="entry name" value="SCP-like"/>
    <property type="match status" value="1"/>
</dbReference>
<dbReference type="KEGG" id="afo:Afer_1608"/>
<dbReference type="OrthoDB" id="5184731at2"/>
<name>C7M0M2_ACIFD</name>
<gene>
    <name evidence="2" type="ordered locus">Afer_1608</name>
</gene>
<proteinExistence type="predicted"/>